<gene>
    <name evidence="1" type="ORF">GM668_29900</name>
</gene>
<dbReference type="RefSeq" id="WP_155442627.1">
    <property type="nucleotide sequence ID" value="NZ_WNLA01000050.1"/>
</dbReference>
<accession>A0A6L6QA01</accession>
<name>A0A6L6QA01_9BURK</name>
<protein>
    <submittedName>
        <fullName evidence="1">Uncharacterized protein</fullName>
    </submittedName>
</protein>
<keyword evidence="2" id="KW-1185">Reference proteome</keyword>
<sequence>MKTFAISAIAFYFFYVLNGLMAPGHATRQQQSGACQEAVTADTGSKAASIGACKSTNLVARTIASN</sequence>
<dbReference type="AlphaFoldDB" id="A0A6L6QA01"/>
<dbReference type="Proteomes" id="UP000484015">
    <property type="component" value="Unassembled WGS sequence"/>
</dbReference>
<proteinExistence type="predicted"/>
<dbReference type="EMBL" id="WNLA01000050">
    <property type="protein sequence ID" value="MTW06294.1"/>
    <property type="molecule type" value="Genomic_DNA"/>
</dbReference>
<organism evidence="1 2">
    <name type="scientific">Pseudoduganella ginsengisoli</name>
    <dbReference type="NCBI Taxonomy" id="1462440"/>
    <lineage>
        <taxon>Bacteria</taxon>
        <taxon>Pseudomonadati</taxon>
        <taxon>Pseudomonadota</taxon>
        <taxon>Betaproteobacteria</taxon>
        <taxon>Burkholderiales</taxon>
        <taxon>Oxalobacteraceae</taxon>
        <taxon>Telluria group</taxon>
        <taxon>Pseudoduganella</taxon>
    </lineage>
</organism>
<comment type="caution">
    <text evidence="1">The sequence shown here is derived from an EMBL/GenBank/DDBJ whole genome shotgun (WGS) entry which is preliminary data.</text>
</comment>
<dbReference type="OrthoDB" id="8758940at2"/>
<evidence type="ECO:0000313" key="2">
    <source>
        <dbReference type="Proteomes" id="UP000484015"/>
    </source>
</evidence>
<reference evidence="1 2" key="1">
    <citation type="submission" date="2019-11" db="EMBL/GenBank/DDBJ databases">
        <title>Type strains purchased from KCTC, JCM and DSMZ.</title>
        <authorList>
            <person name="Lu H."/>
        </authorList>
    </citation>
    <scope>NUCLEOTIDE SEQUENCE [LARGE SCALE GENOMIC DNA]</scope>
    <source>
        <strain evidence="1 2">KCTC 42409</strain>
    </source>
</reference>
<evidence type="ECO:0000313" key="1">
    <source>
        <dbReference type="EMBL" id="MTW06294.1"/>
    </source>
</evidence>